<dbReference type="InterPro" id="IPR029464">
    <property type="entry name" value="HSDR_N"/>
</dbReference>
<dbReference type="Proteomes" id="UP000823603">
    <property type="component" value="Unassembled WGS sequence"/>
</dbReference>
<dbReference type="Pfam" id="PF13588">
    <property type="entry name" value="HSDR_N_2"/>
    <property type="match status" value="1"/>
</dbReference>
<organism evidence="2 3">
    <name type="scientific">Candidatus Cryptobacteroides faecavium</name>
    <dbReference type="NCBI Taxonomy" id="2840762"/>
    <lineage>
        <taxon>Bacteria</taxon>
        <taxon>Pseudomonadati</taxon>
        <taxon>Bacteroidota</taxon>
        <taxon>Bacteroidia</taxon>
        <taxon>Bacteroidales</taxon>
        <taxon>Candidatus Cryptobacteroides</taxon>
    </lineage>
</organism>
<proteinExistence type="predicted"/>
<evidence type="ECO:0000259" key="1">
    <source>
        <dbReference type="Pfam" id="PF13588"/>
    </source>
</evidence>
<gene>
    <name evidence="2" type="ORF">IAB82_05835</name>
</gene>
<sequence>MESGHTVWDPLRKKEVALTPEEKVRQWCIQFLNTQMKIPMHMMMSETGFRLGNKQYRADILVFGRDARPLAVVECKRPETALDSKVLEQAVRYNMALCVKYIIITNGHRTFIFRQTGHGYAPQHEVPSYEEMLK</sequence>
<dbReference type="AlphaFoldDB" id="A0A9D9IEM6"/>
<dbReference type="Gene3D" id="3.90.1570.30">
    <property type="match status" value="1"/>
</dbReference>
<comment type="caution">
    <text evidence="2">The sequence shown here is derived from an EMBL/GenBank/DDBJ whole genome shotgun (WGS) entry which is preliminary data.</text>
</comment>
<accession>A0A9D9IEM6</accession>
<evidence type="ECO:0000313" key="2">
    <source>
        <dbReference type="EMBL" id="MBO8471299.1"/>
    </source>
</evidence>
<reference evidence="2" key="1">
    <citation type="submission" date="2020-10" db="EMBL/GenBank/DDBJ databases">
        <authorList>
            <person name="Gilroy R."/>
        </authorList>
    </citation>
    <scope>NUCLEOTIDE SEQUENCE</scope>
    <source>
        <strain evidence="2">B2-22910</strain>
    </source>
</reference>
<evidence type="ECO:0000313" key="3">
    <source>
        <dbReference type="Proteomes" id="UP000823603"/>
    </source>
</evidence>
<protein>
    <submittedName>
        <fullName evidence="2">Type I restriction enzyme HsdR N-terminal domain-containing protein</fullName>
    </submittedName>
</protein>
<reference evidence="2" key="2">
    <citation type="journal article" date="2021" name="PeerJ">
        <title>Extensive microbial diversity within the chicken gut microbiome revealed by metagenomics and culture.</title>
        <authorList>
            <person name="Gilroy R."/>
            <person name="Ravi A."/>
            <person name="Getino M."/>
            <person name="Pursley I."/>
            <person name="Horton D.L."/>
            <person name="Alikhan N.F."/>
            <person name="Baker D."/>
            <person name="Gharbi K."/>
            <person name="Hall N."/>
            <person name="Watson M."/>
            <person name="Adriaenssens E.M."/>
            <person name="Foster-Nyarko E."/>
            <person name="Jarju S."/>
            <person name="Secka A."/>
            <person name="Antonio M."/>
            <person name="Oren A."/>
            <person name="Chaudhuri R.R."/>
            <person name="La Ragione R."/>
            <person name="Hildebrand F."/>
            <person name="Pallen M.J."/>
        </authorList>
    </citation>
    <scope>NUCLEOTIDE SEQUENCE</scope>
    <source>
        <strain evidence="2">B2-22910</strain>
    </source>
</reference>
<dbReference type="EMBL" id="JADIMB010000085">
    <property type="protein sequence ID" value="MBO8471299.1"/>
    <property type="molecule type" value="Genomic_DNA"/>
</dbReference>
<feature type="domain" description="Type I restriction enzyme R protein N-terminal" evidence="1">
    <location>
        <begin position="20"/>
        <end position="117"/>
    </location>
</feature>
<name>A0A9D9IEM6_9BACT</name>